<evidence type="ECO:0000256" key="3">
    <source>
        <dbReference type="ARBA" id="ARBA00023002"/>
    </source>
</evidence>
<dbReference type="GO" id="GO:0004777">
    <property type="term" value="F:succinate-semialdehyde dehydrogenase (NAD+) activity"/>
    <property type="evidence" value="ECO:0007669"/>
    <property type="project" value="TreeGrafter"/>
</dbReference>
<evidence type="ECO:0000256" key="1">
    <source>
        <dbReference type="ARBA" id="ARBA00009986"/>
    </source>
</evidence>
<dbReference type="FunFam" id="3.40.309.10:FF:000009">
    <property type="entry name" value="Aldehyde dehydrogenase A"/>
    <property type="match status" value="1"/>
</dbReference>
<dbReference type="InterPro" id="IPR047110">
    <property type="entry name" value="GABD/Sad-like"/>
</dbReference>
<dbReference type="InterPro" id="IPR016163">
    <property type="entry name" value="Ald_DH_C"/>
</dbReference>
<evidence type="ECO:0000313" key="6">
    <source>
        <dbReference type="Proteomes" id="UP000741282"/>
    </source>
</evidence>
<dbReference type="GO" id="GO:0004030">
    <property type="term" value="F:aldehyde dehydrogenase [NAD(P)+] activity"/>
    <property type="evidence" value="ECO:0007669"/>
    <property type="project" value="InterPro"/>
</dbReference>
<dbReference type="Gene3D" id="3.40.605.10">
    <property type="entry name" value="Aldehyde Dehydrogenase, Chain A, domain 1"/>
    <property type="match status" value="1"/>
</dbReference>
<dbReference type="Gene3D" id="3.40.309.10">
    <property type="entry name" value="Aldehyde Dehydrogenase, Chain A, domain 2"/>
    <property type="match status" value="1"/>
</dbReference>
<dbReference type="EMBL" id="JAGQLN010000004">
    <property type="protein sequence ID" value="MCA9376576.1"/>
    <property type="molecule type" value="Genomic_DNA"/>
</dbReference>
<sequence length="454" mass="50574">MTQKSINPHNNELLGEYPTHTSSEIDQILDRSQLAQGKWKKENIKTRSDLLLKFSKVLSDNKQGIAELISLEMGKPIKESFAEIDKSIWCIEYYAERASGLLSIERIDTEAFRTYVTKEPLGVILGVMPWNFPLWQVVRFAIPTLLAGNSIVIKHASNIPQFSQFLELLFTRSEFPEDLYLNVLTDRVGVEQMLHNHYIKGVSVTGGTKAGSAIGSIAGSVQKKSVMELGGSDPFIVFPDADIRKAAEVAVRSRMINNGQSCIAAKRFLIQEKAYQRFLDAFLDELNRLKVGDPLKEDTDLGPLATASILESIDLQIQQSIKMGGRVVIGSTRIEKPGNYYSPTVIVDVTPDMPVMGEETFGPVAAIQTFSQDYEAIQIANDTEYGLGASIWTKDHERAEQLIPQIEAGNVFINQMVRSDPRLPFGGVKRSGYGRELGSFGIHEFVNLKSVWIE</sequence>
<dbReference type="Proteomes" id="UP000741282">
    <property type="component" value="Unassembled WGS sequence"/>
</dbReference>
<evidence type="ECO:0000259" key="4">
    <source>
        <dbReference type="Pfam" id="PF00171"/>
    </source>
</evidence>
<evidence type="ECO:0000313" key="5">
    <source>
        <dbReference type="EMBL" id="MCA9376576.1"/>
    </source>
</evidence>
<dbReference type="PANTHER" id="PTHR43217:SF1">
    <property type="entry name" value="SUCCINATE SEMIALDEHYDE DEHYDROGENASE [NAD(P)+] SAD"/>
    <property type="match status" value="1"/>
</dbReference>
<keyword evidence="3" id="KW-0560">Oxidoreductase</keyword>
<dbReference type="SUPFAM" id="SSF53720">
    <property type="entry name" value="ALDH-like"/>
    <property type="match status" value="1"/>
</dbReference>
<reference evidence="5" key="1">
    <citation type="submission" date="2020-04" db="EMBL/GenBank/DDBJ databases">
        <authorList>
            <person name="Zhang T."/>
        </authorList>
    </citation>
    <scope>NUCLEOTIDE SEQUENCE</scope>
    <source>
        <strain evidence="5">HKST-UBA17</strain>
    </source>
</reference>
<reference evidence="5" key="2">
    <citation type="journal article" date="2021" name="Microbiome">
        <title>Successional dynamics and alternative stable states in a saline activated sludge microbial community over 9 years.</title>
        <authorList>
            <person name="Wang Y."/>
            <person name="Ye J."/>
            <person name="Ju F."/>
            <person name="Liu L."/>
            <person name="Boyd J.A."/>
            <person name="Deng Y."/>
            <person name="Parks D.H."/>
            <person name="Jiang X."/>
            <person name="Yin X."/>
            <person name="Woodcroft B.J."/>
            <person name="Tyson G.W."/>
            <person name="Hugenholtz P."/>
            <person name="Polz M.F."/>
            <person name="Zhang T."/>
        </authorList>
    </citation>
    <scope>NUCLEOTIDE SEQUENCE</scope>
    <source>
        <strain evidence="5">HKST-UBA17</strain>
    </source>
</reference>
<feature type="domain" description="Aldehyde dehydrogenase" evidence="4">
    <location>
        <begin position="3"/>
        <end position="451"/>
    </location>
</feature>
<keyword evidence="2" id="KW-0521">NADP</keyword>
<dbReference type="InterPro" id="IPR044148">
    <property type="entry name" value="ALDH_GabD1-like"/>
</dbReference>
<organism evidence="5 6">
    <name type="scientific">Candidatus Dojkabacteria bacterium</name>
    <dbReference type="NCBI Taxonomy" id="2099670"/>
    <lineage>
        <taxon>Bacteria</taxon>
        <taxon>Candidatus Dojkabacteria</taxon>
    </lineage>
</organism>
<comment type="similarity">
    <text evidence="1">Belongs to the aldehyde dehydrogenase family.</text>
</comment>
<proteinExistence type="inferred from homology"/>
<protein>
    <submittedName>
        <fullName evidence="5">NAD-dependent succinate-semialdehyde dehydrogenase</fullName>
    </submittedName>
</protein>
<dbReference type="PANTHER" id="PTHR43217">
    <property type="entry name" value="SUCCINATE SEMIALDEHYDE DEHYDROGENASE [NAD(P)+] SAD"/>
    <property type="match status" value="1"/>
</dbReference>
<accession>A0A955KXY5</accession>
<comment type="caution">
    <text evidence="5">The sequence shown here is derived from an EMBL/GenBank/DDBJ whole genome shotgun (WGS) entry which is preliminary data.</text>
</comment>
<dbReference type="Pfam" id="PF00171">
    <property type="entry name" value="Aldedh"/>
    <property type="match status" value="1"/>
</dbReference>
<dbReference type="CDD" id="cd07100">
    <property type="entry name" value="ALDH_SSADH1_GabD1"/>
    <property type="match status" value="1"/>
</dbReference>
<dbReference type="InterPro" id="IPR016161">
    <property type="entry name" value="Ald_DH/histidinol_DH"/>
</dbReference>
<dbReference type="AlphaFoldDB" id="A0A955KXY5"/>
<name>A0A955KXY5_9BACT</name>
<gene>
    <name evidence="5" type="ORF">KC685_01495</name>
</gene>
<dbReference type="InterPro" id="IPR015590">
    <property type="entry name" value="Aldehyde_DH_dom"/>
</dbReference>
<dbReference type="InterPro" id="IPR016162">
    <property type="entry name" value="Ald_DH_N"/>
</dbReference>
<evidence type="ECO:0000256" key="2">
    <source>
        <dbReference type="ARBA" id="ARBA00022857"/>
    </source>
</evidence>